<gene>
    <name evidence="2" type="ORF">Gilli_3448</name>
</gene>
<accession>H2BW83</accession>
<evidence type="ECO:0000259" key="1">
    <source>
        <dbReference type="PROSITE" id="PS51725"/>
    </source>
</evidence>
<dbReference type="SUPFAM" id="SSF54909">
    <property type="entry name" value="Dimeric alpha+beta barrel"/>
    <property type="match status" value="1"/>
</dbReference>
<reference evidence="3" key="1">
    <citation type="journal article" date="2012" name="Stand. Genomic Sci.">
        <title>Genome sequence of the Antarctic rhodopsins-containing flavobacterium Gillisia limnaea type strain (R-8282(T)).</title>
        <authorList>
            <person name="Riedel T."/>
            <person name="Held B."/>
            <person name="Nolan M."/>
            <person name="Lucas S."/>
            <person name="Lapidus A."/>
            <person name="Tice H."/>
            <person name="Del Rio T.G."/>
            <person name="Cheng J.F."/>
            <person name="Han C."/>
            <person name="Tapia R."/>
            <person name="Goodwin L.A."/>
            <person name="Pitluck S."/>
            <person name="Liolios K."/>
            <person name="Mavromatis K."/>
            <person name="Pagani I."/>
            <person name="Ivanova N."/>
            <person name="Mikhailova N."/>
            <person name="Pati A."/>
            <person name="Chen A."/>
            <person name="Palaniappan K."/>
            <person name="Land M."/>
            <person name="Rohde M."/>
            <person name="Tindall B.J."/>
            <person name="Detter J.C."/>
            <person name="Goker M."/>
            <person name="Bristow J."/>
            <person name="Eisen J.A."/>
            <person name="Markowitz V."/>
            <person name="Hugenholtz P."/>
            <person name="Kyrpides N.C."/>
            <person name="Klenk H.P."/>
            <person name="Woyke T."/>
        </authorList>
    </citation>
    <scope>NUCLEOTIDE SEQUENCE [LARGE SCALE GENOMIC DNA]</scope>
    <source>
        <strain evidence="3">DSM 15749 / LMG 21470 / R-8282</strain>
    </source>
</reference>
<feature type="domain" description="ABM" evidence="1">
    <location>
        <begin position="2"/>
        <end position="92"/>
    </location>
</feature>
<keyword evidence="2" id="KW-0560">Oxidoreductase</keyword>
<keyword evidence="3" id="KW-1185">Reference proteome</keyword>
<dbReference type="GO" id="GO:0004497">
    <property type="term" value="F:monooxygenase activity"/>
    <property type="evidence" value="ECO:0007669"/>
    <property type="project" value="UniProtKB-KW"/>
</dbReference>
<dbReference type="Pfam" id="PF03992">
    <property type="entry name" value="ABM"/>
    <property type="match status" value="1"/>
</dbReference>
<organism evidence="2 3">
    <name type="scientific">Gillisia limnaea (strain DSM 15749 / LMG 21470 / R-8282)</name>
    <dbReference type="NCBI Taxonomy" id="865937"/>
    <lineage>
        <taxon>Bacteria</taxon>
        <taxon>Pseudomonadati</taxon>
        <taxon>Bacteroidota</taxon>
        <taxon>Flavobacteriia</taxon>
        <taxon>Flavobacteriales</taxon>
        <taxon>Flavobacteriaceae</taxon>
        <taxon>Gillisia</taxon>
    </lineage>
</organism>
<dbReference type="EMBL" id="JH594606">
    <property type="protein sequence ID" value="EHQ04047.1"/>
    <property type="molecule type" value="Genomic_DNA"/>
</dbReference>
<dbReference type="Gene3D" id="3.30.70.100">
    <property type="match status" value="1"/>
</dbReference>
<keyword evidence="2" id="KW-0503">Monooxygenase</keyword>
<dbReference type="InterPro" id="IPR050744">
    <property type="entry name" value="AI-2_Isomerase_LsrG"/>
</dbReference>
<dbReference type="RefSeq" id="WP_006990350.1">
    <property type="nucleotide sequence ID" value="NZ_JH594606.1"/>
</dbReference>
<dbReference type="PROSITE" id="PS51725">
    <property type="entry name" value="ABM"/>
    <property type="match status" value="1"/>
</dbReference>
<dbReference type="STRING" id="865937.Gilli_3448"/>
<dbReference type="InterPro" id="IPR011008">
    <property type="entry name" value="Dimeric_a/b-barrel"/>
</dbReference>
<evidence type="ECO:0000313" key="2">
    <source>
        <dbReference type="EMBL" id="EHQ04047.1"/>
    </source>
</evidence>
<dbReference type="PANTHER" id="PTHR33336:SF15">
    <property type="entry name" value="ABM DOMAIN-CONTAINING PROTEIN"/>
    <property type="match status" value="1"/>
</dbReference>
<dbReference type="OrthoDB" id="1120859at2"/>
<name>H2BW83_GILLR</name>
<dbReference type="eggNOG" id="COG1359">
    <property type="taxonomic scope" value="Bacteria"/>
</dbReference>
<sequence>MFIRIVKMGFNPENIDAFLENFEANKAKIRNFEGCQFLELYRDKNNTNQFFTYSYWEDEEALENYRNSNLFKGLWANTKLYFNQKPEAWSVNKIAEAQNKKPAL</sequence>
<dbReference type="AlphaFoldDB" id="H2BW83"/>
<dbReference type="HOGENOM" id="CLU_2342328_0_0_10"/>
<protein>
    <submittedName>
        <fullName evidence="2">Antibiotic biosynthesis monooxygenase</fullName>
    </submittedName>
</protein>
<dbReference type="Proteomes" id="UP000003844">
    <property type="component" value="Unassembled WGS sequence"/>
</dbReference>
<evidence type="ECO:0000313" key="3">
    <source>
        <dbReference type="Proteomes" id="UP000003844"/>
    </source>
</evidence>
<dbReference type="InterPro" id="IPR007138">
    <property type="entry name" value="ABM_dom"/>
</dbReference>
<dbReference type="PANTHER" id="PTHR33336">
    <property type="entry name" value="QUINOL MONOOXYGENASE YGIN-RELATED"/>
    <property type="match status" value="1"/>
</dbReference>
<proteinExistence type="predicted"/>